<dbReference type="KEGG" id="acan:ACA1_329850"/>
<dbReference type="AlphaFoldDB" id="L8GHJ6"/>
<dbReference type="RefSeq" id="XP_004334475.1">
    <property type="nucleotide sequence ID" value="XM_004334427.1"/>
</dbReference>
<dbReference type="EMBL" id="KB008114">
    <property type="protein sequence ID" value="ELR12462.1"/>
    <property type="molecule type" value="Genomic_DNA"/>
</dbReference>
<feature type="compositionally biased region" description="Acidic residues" evidence="1">
    <location>
        <begin position="319"/>
        <end position="328"/>
    </location>
</feature>
<dbReference type="Proteomes" id="UP000011083">
    <property type="component" value="Unassembled WGS sequence"/>
</dbReference>
<protein>
    <submittedName>
        <fullName evidence="2">Uncharacterized protein</fullName>
    </submittedName>
</protein>
<evidence type="ECO:0000256" key="1">
    <source>
        <dbReference type="SAM" id="MobiDB-lite"/>
    </source>
</evidence>
<keyword evidence="3" id="KW-1185">Reference proteome</keyword>
<feature type="compositionally biased region" description="Acidic residues" evidence="1">
    <location>
        <begin position="356"/>
        <end position="368"/>
    </location>
</feature>
<reference evidence="2 3" key="1">
    <citation type="journal article" date="2013" name="Genome Biol.">
        <title>Genome of Acanthamoeba castellanii highlights extensive lateral gene transfer and early evolution of tyrosine kinase signaling.</title>
        <authorList>
            <person name="Clarke M."/>
            <person name="Lohan A.J."/>
            <person name="Liu B."/>
            <person name="Lagkouvardos I."/>
            <person name="Roy S."/>
            <person name="Zafar N."/>
            <person name="Bertelli C."/>
            <person name="Schilde C."/>
            <person name="Kianianmomeni A."/>
            <person name="Burglin T.R."/>
            <person name="Frech C."/>
            <person name="Turcotte B."/>
            <person name="Kopec K.O."/>
            <person name="Synnott J.M."/>
            <person name="Choo C."/>
            <person name="Paponov I."/>
            <person name="Finkler A."/>
            <person name="Soon Heng Tan C."/>
            <person name="Hutchins A.P."/>
            <person name="Weinmeier T."/>
            <person name="Rattei T."/>
            <person name="Chu J.S."/>
            <person name="Gimenez G."/>
            <person name="Irimia M."/>
            <person name="Rigden D.J."/>
            <person name="Fitzpatrick D.A."/>
            <person name="Lorenzo-Morales J."/>
            <person name="Bateman A."/>
            <person name="Chiu C.H."/>
            <person name="Tang P."/>
            <person name="Hegemann P."/>
            <person name="Fromm H."/>
            <person name="Raoult D."/>
            <person name="Greub G."/>
            <person name="Miranda-Saavedra D."/>
            <person name="Chen N."/>
            <person name="Nash P."/>
            <person name="Ginger M.L."/>
            <person name="Horn M."/>
            <person name="Schaap P."/>
            <person name="Caler L."/>
            <person name="Loftus B."/>
        </authorList>
    </citation>
    <scope>NUCLEOTIDE SEQUENCE [LARGE SCALE GENOMIC DNA]</scope>
    <source>
        <strain evidence="2 3">Neff</strain>
    </source>
</reference>
<feature type="region of interest" description="Disordered" evidence="1">
    <location>
        <begin position="319"/>
        <end position="377"/>
    </location>
</feature>
<sequence length="409" mass="44058">MTRKSDPFDLVGLITPPVLSSIKAVGCRQFNETQTTRRFCSATAPTEGRFKDHECALFNDDTSATVTATIEEHTFMEIGFTLAVLPIGPATPYAVILYSPRARVSPEAPSDDSPSFLVVPYTDYWTVLTQEEDVYLSGPSAITFYPSTSSSSASSTTIGSVLITFSYSSFAVGCYSQVVTYDWLSLVGVLGGAAAFCCAAPSDDSPSFLVVPYTDYWTVLTQEEDVYLSGPSAIAFYPSTSSSSASSTTIGSVLITFSYSSFAVGCYSQVVTYDWLSLVGVLGGAAAFCCAVHEIVMFMFSKSLTCCCPDLAKRFNDDEEDDEEEEGEGEKPKASSSRSVKTTRKGMGAAKKGDGDDSDDDDDEDEQEAAARSLQEVGLMHHGFHRGDLVAAMYDDYGRSLSSERLPLL</sequence>
<dbReference type="VEuPathDB" id="AmoebaDB:ACA1_329850"/>
<proteinExistence type="predicted"/>
<organism evidence="2 3">
    <name type="scientific">Acanthamoeba castellanii (strain ATCC 30010 / Neff)</name>
    <dbReference type="NCBI Taxonomy" id="1257118"/>
    <lineage>
        <taxon>Eukaryota</taxon>
        <taxon>Amoebozoa</taxon>
        <taxon>Discosea</taxon>
        <taxon>Longamoebia</taxon>
        <taxon>Centramoebida</taxon>
        <taxon>Acanthamoebidae</taxon>
        <taxon>Acanthamoeba</taxon>
    </lineage>
</organism>
<gene>
    <name evidence="2" type="ORF">ACA1_329850</name>
</gene>
<evidence type="ECO:0000313" key="3">
    <source>
        <dbReference type="Proteomes" id="UP000011083"/>
    </source>
</evidence>
<evidence type="ECO:0000313" key="2">
    <source>
        <dbReference type="EMBL" id="ELR12462.1"/>
    </source>
</evidence>
<accession>L8GHJ6</accession>
<name>L8GHJ6_ACACF</name>
<dbReference type="GeneID" id="14912975"/>